<dbReference type="EMBL" id="FJ483970">
    <property type="protein sequence ID" value="AEV80795.1"/>
    <property type="molecule type" value="Genomic_DNA"/>
</dbReference>
<sequence>MASSHVDTINTKTWSISIICMILTFVNVTVHLIAMNFPGLGYPCIYNHIIDFQQLNLSDYNVMHEFTPQIFMDQLQITIYVIFMQFVFLSVAIYYLVCWVKICLRKEQGINLNQWSRDIQYMGDSASCFIFILCMDTFQLFTLTLSFRLPSMIAFMCFLHYVCMLAFTVTLITQYQSLKQSKFLLARIHPALSGTVQLKTVIVNLVQIATGFGTMVVAVSLGLGFGNNFFVAVGNMVIFVFALFAVFSIISYVIIEAVLYRYMKVLFGYYLGTLCGLLGLVYPILKYEKLYASNYAQQINIGLGVLFFVWAIFTLLRIIRFFRRASRSYKQLAPIDEIAALKSSPATDDDDI</sequence>
<evidence type="ECO:0000256" key="10">
    <source>
        <dbReference type="ARBA" id="ARBA00023136"/>
    </source>
</evidence>
<keyword evidence="15" id="KW-1185">Reference proteome</keyword>
<feature type="transmembrane region" description="Helical" evidence="13">
    <location>
        <begin position="267"/>
        <end position="285"/>
    </location>
</feature>
<keyword evidence="7 14" id="KW-0261">Viral envelope protein</keyword>
<dbReference type="Pfam" id="PF01528">
    <property type="entry name" value="Herpes_glycop"/>
    <property type="match status" value="1"/>
</dbReference>
<keyword evidence="4" id="KW-1040">Host Golgi apparatus</keyword>
<evidence type="ECO:0000256" key="8">
    <source>
        <dbReference type="ARBA" id="ARBA00022989"/>
    </source>
</evidence>
<evidence type="ECO:0000256" key="3">
    <source>
        <dbReference type="ARBA" id="ARBA00022692"/>
    </source>
</evidence>
<keyword evidence="6" id="KW-1043">Host membrane</keyword>
<keyword evidence="12" id="KW-0325">Glycoprotein</keyword>
<evidence type="ECO:0000313" key="14">
    <source>
        <dbReference type="EMBL" id="AEV80795.1"/>
    </source>
</evidence>
<organism evidence="14 15">
    <name type="scientific">Aotine betaherpesvirus 1</name>
    <dbReference type="NCBI Taxonomy" id="50290"/>
    <lineage>
        <taxon>Viruses</taxon>
        <taxon>Duplodnaviria</taxon>
        <taxon>Heunggongvirae</taxon>
        <taxon>Peploviricota</taxon>
        <taxon>Herviviricetes</taxon>
        <taxon>Herpesvirales</taxon>
        <taxon>Orthoherpesviridae</taxon>
        <taxon>Betaherpesvirinae</taxon>
        <taxon>Cytomegalovirus</taxon>
        <taxon>Cytomegalovirus aotinebeta1</taxon>
    </lineage>
</organism>
<comment type="function">
    <text evidence="1">Envelope glycoprotein important for virion assembly and egress. Plays a role in the correct incorporation of gH-gL into virion membrane. Directs the glycoprotein N (gN) to the host trans-Golgi network.</text>
</comment>
<evidence type="ECO:0000256" key="2">
    <source>
        <dbReference type="ARBA" id="ARBA00022562"/>
    </source>
</evidence>
<feature type="transmembrane region" description="Helical" evidence="13">
    <location>
        <begin position="201"/>
        <end position="223"/>
    </location>
</feature>
<keyword evidence="11" id="KW-1015">Disulfide bond</keyword>
<dbReference type="RefSeq" id="YP_004940116.1">
    <property type="nucleotide sequence ID" value="NC_016447.1"/>
</dbReference>
<dbReference type="GeneID" id="11464162"/>
<dbReference type="InterPro" id="IPR000785">
    <property type="entry name" value="Herpes_glycop_M"/>
</dbReference>
<evidence type="ECO:0000256" key="11">
    <source>
        <dbReference type="ARBA" id="ARBA00023157"/>
    </source>
</evidence>
<keyword evidence="3 13" id="KW-0812">Transmembrane</keyword>
<evidence type="ECO:0000256" key="1">
    <source>
        <dbReference type="ARBA" id="ARBA00003017"/>
    </source>
</evidence>
<feature type="transmembrane region" description="Helical" evidence="13">
    <location>
        <begin position="153"/>
        <end position="172"/>
    </location>
</feature>
<feature type="transmembrane region" description="Helical" evidence="13">
    <location>
        <begin position="12"/>
        <end position="33"/>
    </location>
</feature>
<feature type="transmembrane region" description="Helical" evidence="13">
    <location>
        <begin position="121"/>
        <end position="141"/>
    </location>
</feature>
<keyword evidence="10 13" id="KW-0472">Membrane</keyword>
<evidence type="ECO:0000256" key="13">
    <source>
        <dbReference type="SAM" id="Phobius"/>
    </source>
</evidence>
<evidence type="ECO:0000256" key="5">
    <source>
        <dbReference type="ARBA" id="ARBA00022844"/>
    </source>
</evidence>
<dbReference type="PRINTS" id="PR00333">
    <property type="entry name" value="HSVINTEGRLMP"/>
</dbReference>
<keyword evidence="2" id="KW-1048">Host nucleus</keyword>
<feature type="transmembrane region" description="Helical" evidence="13">
    <location>
        <begin position="77"/>
        <end position="100"/>
    </location>
</feature>
<name>G8XUG5_9BETA</name>
<keyword evidence="5" id="KW-0946">Virion</keyword>
<dbReference type="GO" id="GO:0019031">
    <property type="term" value="C:viral envelope"/>
    <property type="evidence" value="ECO:0007669"/>
    <property type="project" value="UniProtKB-KW"/>
</dbReference>
<evidence type="ECO:0000256" key="12">
    <source>
        <dbReference type="ARBA" id="ARBA00023180"/>
    </source>
</evidence>
<evidence type="ECO:0000256" key="9">
    <source>
        <dbReference type="ARBA" id="ARBA00023046"/>
    </source>
</evidence>
<feature type="transmembrane region" description="Helical" evidence="13">
    <location>
        <begin position="297"/>
        <end position="319"/>
    </location>
</feature>
<proteinExistence type="inferred from homology"/>
<gene>
    <name evidence="14" type="primary">UL100</name>
</gene>
<feature type="transmembrane region" description="Helical" evidence="13">
    <location>
        <begin position="229"/>
        <end position="255"/>
    </location>
</feature>
<keyword evidence="8 13" id="KW-1133">Transmembrane helix</keyword>
<protein>
    <submittedName>
        <fullName evidence="14">Envelope glycoprotein M</fullName>
    </submittedName>
</protein>
<dbReference type="Proteomes" id="UP000113968">
    <property type="component" value="Segment"/>
</dbReference>
<evidence type="ECO:0000256" key="7">
    <source>
        <dbReference type="ARBA" id="ARBA00022879"/>
    </source>
</evidence>
<evidence type="ECO:0000256" key="6">
    <source>
        <dbReference type="ARBA" id="ARBA00022870"/>
    </source>
</evidence>
<keyword evidence="9" id="KW-1039">Host endosome</keyword>
<accession>G8XUG5</accession>
<dbReference type="HAMAP" id="MF_04035">
    <property type="entry name" value="HSV_GM"/>
    <property type="match status" value="1"/>
</dbReference>
<reference evidence="14" key="1">
    <citation type="submission" date="2011-12" db="EMBL/GenBank/DDBJ databases">
        <title>Comparative genomics of primate cytomegaloviruses.</title>
        <authorList>
            <person name="Davison A.J."/>
            <person name="Holton M."/>
            <person name="Dolan A."/>
            <person name="Dargan D.J."/>
            <person name="Gatherer D."/>
            <person name="Hayward G.S."/>
        </authorList>
    </citation>
    <scope>NUCLEOTIDE SEQUENCE [LARGE SCALE GENOMIC DNA]</scope>
    <source>
        <strain evidence="14">S34E</strain>
    </source>
</reference>
<dbReference type="KEGG" id="vg:11464162"/>
<dbReference type="OrthoDB" id="7915at10239"/>
<evidence type="ECO:0000256" key="4">
    <source>
        <dbReference type="ARBA" id="ARBA00022812"/>
    </source>
</evidence>
<evidence type="ECO:0000313" key="15">
    <source>
        <dbReference type="Proteomes" id="UP000113968"/>
    </source>
</evidence>